<proteinExistence type="predicted"/>
<organism evidence="3 4">
    <name type="scientific">Corallococcus terminator</name>
    <dbReference type="NCBI Taxonomy" id="2316733"/>
    <lineage>
        <taxon>Bacteria</taxon>
        <taxon>Pseudomonadati</taxon>
        <taxon>Myxococcota</taxon>
        <taxon>Myxococcia</taxon>
        <taxon>Myxococcales</taxon>
        <taxon>Cystobacterineae</taxon>
        <taxon>Myxococcaceae</taxon>
        <taxon>Corallococcus</taxon>
    </lineage>
</organism>
<dbReference type="Pfam" id="PF13439">
    <property type="entry name" value="Glyco_transf_4"/>
    <property type="match status" value="1"/>
</dbReference>
<evidence type="ECO:0000259" key="2">
    <source>
        <dbReference type="Pfam" id="PF13439"/>
    </source>
</evidence>
<dbReference type="Proteomes" id="UP000268094">
    <property type="component" value="Unassembled WGS sequence"/>
</dbReference>
<dbReference type="EMBL" id="RAVZ01000005">
    <property type="protein sequence ID" value="RKG93647.1"/>
    <property type="molecule type" value="Genomic_DNA"/>
</dbReference>
<evidence type="ECO:0000256" key="1">
    <source>
        <dbReference type="SAM" id="MobiDB-lite"/>
    </source>
</evidence>
<dbReference type="PANTHER" id="PTHR45947">
    <property type="entry name" value="SULFOQUINOVOSYL TRANSFERASE SQD2"/>
    <property type="match status" value="1"/>
</dbReference>
<feature type="region of interest" description="Disordered" evidence="1">
    <location>
        <begin position="77"/>
        <end position="107"/>
    </location>
</feature>
<feature type="domain" description="Glycosyltransferase subfamily 4-like N-terminal" evidence="2">
    <location>
        <begin position="143"/>
        <end position="297"/>
    </location>
</feature>
<gene>
    <name evidence="3" type="ORF">D7V88_01515</name>
</gene>
<dbReference type="AlphaFoldDB" id="A0A3A8JCQ9"/>
<dbReference type="Pfam" id="PF13692">
    <property type="entry name" value="Glyco_trans_1_4"/>
    <property type="match status" value="1"/>
</dbReference>
<dbReference type="SUPFAM" id="SSF53756">
    <property type="entry name" value="UDP-Glycosyltransferase/glycogen phosphorylase"/>
    <property type="match status" value="1"/>
</dbReference>
<keyword evidence="4" id="KW-1185">Reference proteome</keyword>
<dbReference type="Gene3D" id="3.40.50.2000">
    <property type="entry name" value="Glycogen Phosphorylase B"/>
    <property type="match status" value="2"/>
</dbReference>
<keyword evidence="3" id="KW-0808">Transferase</keyword>
<dbReference type="PANTHER" id="PTHR45947:SF3">
    <property type="entry name" value="SULFOQUINOVOSYL TRANSFERASE SQD2"/>
    <property type="match status" value="1"/>
</dbReference>
<dbReference type="InterPro" id="IPR050194">
    <property type="entry name" value="Glycosyltransferase_grp1"/>
</dbReference>
<sequence>MSIRWGRVLSVAGGAQRVCKDVPPFVSGAPLSRNRQPGRSRGGGPGAVGQGVCARQRRMPFRTRDVFPGGTSCIHPDGASVARRESPWAKASTARHPPERAPVAGVVGPGRVPSLAASMKNELHPAAAARPTRVAHVMYGLEMGGLEQLVVRLSEHGRSRGIDSVVLALGPDGPVRELLQRANIPTVWLGGLAGMTPTAIRRLAQEVDAFGADVVHGHDVGPWLNAVATRTLRPRTPVLGTFHQTVEPQGKLRPAAMAAAVFTQSLVACGSEVRASLERWSPKLLSRVVTIENGVPLTVSTGAEARRDARERLGLPQDATVVGYLGRLSEEKGPDLLVDAFLGHFAREPNTHLVMIGPGPMEASLRARAAASPLAGRVHFTGALLDASKLLPAFDVYVQPSRREGRSLSLLEAMAAGLPTVSHTVPAIREVHRDGQTALLVPTGDVVALADAVKRLTHDAELGARLGAAAKLESQRYSLANMVDAYAKLYRGAAAHAQA</sequence>
<reference evidence="4" key="1">
    <citation type="submission" date="2018-09" db="EMBL/GenBank/DDBJ databases">
        <authorList>
            <person name="Livingstone P.G."/>
            <person name="Whitworth D.E."/>
        </authorList>
    </citation>
    <scope>NUCLEOTIDE SEQUENCE [LARGE SCALE GENOMIC DNA]</scope>
    <source>
        <strain evidence="4">CA054A</strain>
    </source>
</reference>
<dbReference type="InterPro" id="IPR028098">
    <property type="entry name" value="Glyco_trans_4-like_N"/>
</dbReference>
<evidence type="ECO:0000313" key="3">
    <source>
        <dbReference type="EMBL" id="RKG93647.1"/>
    </source>
</evidence>
<comment type="caution">
    <text evidence="3">The sequence shown here is derived from an EMBL/GenBank/DDBJ whole genome shotgun (WGS) entry which is preliminary data.</text>
</comment>
<feature type="compositionally biased region" description="Gly residues" evidence="1">
    <location>
        <begin position="40"/>
        <end position="49"/>
    </location>
</feature>
<feature type="region of interest" description="Disordered" evidence="1">
    <location>
        <begin position="22"/>
        <end position="51"/>
    </location>
</feature>
<protein>
    <submittedName>
        <fullName evidence="3">Glycosyltransferase family 1 protein</fullName>
    </submittedName>
</protein>
<accession>A0A3A8JCQ9</accession>
<name>A0A3A8JCQ9_9BACT</name>
<evidence type="ECO:0000313" key="4">
    <source>
        <dbReference type="Proteomes" id="UP000268094"/>
    </source>
</evidence>
<dbReference type="GO" id="GO:0016758">
    <property type="term" value="F:hexosyltransferase activity"/>
    <property type="evidence" value="ECO:0007669"/>
    <property type="project" value="TreeGrafter"/>
</dbReference>